<keyword evidence="1" id="KW-0175">Coiled coil</keyword>
<proteinExistence type="predicted"/>
<reference evidence="3 4" key="1">
    <citation type="submission" date="2018-03" db="EMBL/GenBank/DDBJ databases">
        <title>Genomic Encyclopedia of Type Strains, Phase III (KMG-III): the genomes of soil and plant-associated and newly described type strains.</title>
        <authorList>
            <person name="Whitman W."/>
        </authorList>
    </citation>
    <scope>NUCLEOTIDE SEQUENCE [LARGE SCALE GENOMIC DNA]</scope>
    <source>
        <strain evidence="3 4">CGMCC 1.9313</strain>
    </source>
</reference>
<feature type="domain" description="PAS" evidence="2">
    <location>
        <begin position="380"/>
        <end position="450"/>
    </location>
</feature>
<dbReference type="InterPro" id="IPR013656">
    <property type="entry name" value="PAS_4"/>
</dbReference>
<feature type="domain" description="PAS" evidence="2">
    <location>
        <begin position="139"/>
        <end position="209"/>
    </location>
</feature>
<comment type="caution">
    <text evidence="3">The sequence shown here is derived from an EMBL/GenBank/DDBJ whole genome shotgun (WGS) entry which is preliminary data.</text>
</comment>
<evidence type="ECO:0000256" key="1">
    <source>
        <dbReference type="SAM" id="Coils"/>
    </source>
</evidence>
<dbReference type="GO" id="GO:0000155">
    <property type="term" value="F:phosphorelay sensor kinase activity"/>
    <property type="evidence" value="ECO:0007669"/>
    <property type="project" value="InterPro"/>
</dbReference>
<dbReference type="Pfam" id="PF08448">
    <property type="entry name" value="PAS_4"/>
    <property type="match status" value="2"/>
</dbReference>
<dbReference type="PROSITE" id="PS50112">
    <property type="entry name" value="PAS"/>
    <property type="match status" value="3"/>
</dbReference>
<dbReference type="AlphaFoldDB" id="A0A2T0UBI6"/>
<dbReference type="SMART" id="SM00091">
    <property type="entry name" value="PAS"/>
    <property type="match status" value="4"/>
</dbReference>
<dbReference type="Proteomes" id="UP000238034">
    <property type="component" value="Unassembled WGS sequence"/>
</dbReference>
<sequence>MLDLNSIRPFLEASPNAYLIMWADKPHYTMVEASTAFYEIAGSSASQIIGNSVFDGFSAQGGEHNEKGVRVLKDCLDRALLLKKKQRCSLQRYDLPTDQGYEVRFWTYEISPLINDEGEVCYLLQHVVDVTGSVLSEAEEKSFDPLIDAYPDAVGSLDLKGNFLSANLAMLNLTECSREDLLRRSFVPFIAPEDFGRAFSGFQKALLGEMAKFETNFISTQGSRYVASCTCMPIKINQDIIGVHLIARNITNLRNAERQLEHYHQRMASIIESIRDGFFAMDRNAVVEYWNREAEHLLKMSSEEVIGQSLWHVLPKGLSTKFYASQQRAVNERISIRYEEFSAVSQVWLEVSIFPSPNGLSVYFKDITERMAAERALEESEKRFKALVQNGSDVISIIDRKGTYLYMSPSSMATLGVGPEFWVGRNVMEFVHPDDAERIRGMLHASYTNKQLHIQPFRFKRNGEEYRWIETVITDMSDDPAVGGLVSNTQDVTERVEYIQAIEDQNKRLREIAFIQSHIVRAPLMRIKGLADLICNYEEDAGQVKMMLGLMNEAVEELDNVIQDIVGKTDNL</sequence>
<dbReference type="RefSeq" id="WP_106290617.1">
    <property type="nucleotide sequence ID" value="NZ_PVTH01000001.1"/>
</dbReference>
<evidence type="ECO:0000259" key="2">
    <source>
        <dbReference type="PROSITE" id="PS50112"/>
    </source>
</evidence>
<gene>
    <name evidence="3" type="ORF">B0I27_101274</name>
</gene>
<feature type="coiled-coil region" evidence="1">
    <location>
        <begin position="246"/>
        <end position="273"/>
    </location>
</feature>
<dbReference type="Pfam" id="PF08447">
    <property type="entry name" value="PAS_3"/>
    <property type="match status" value="1"/>
</dbReference>
<dbReference type="PANTHER" id="PTHR44757">
    <property type="entry name" value="DIGUANYLATE CYCLASE DGCP"/>
    <property type="match status" value="1"/>
</dbReference>
<dbReference type="EMBL" id="PVTH01000001">
    <property type="protein sequence ID" value="PRY55305.1"/>
    <property type="molecule type" value="Genomic_DNA"/>
</dbReference>
<organism evidence="3 4">
    <name type="scientific">Arcticibacter pallidicorallinus</name>
    <dbReference type="NCBI Taxonomy" id="1259464"/>
    <lineage>
        <taxon>Bacteria</taxon>
        <taxon>Pseudomonadati</taxon>
        <taxon>Bacteroidota</taxon>
        <taxon>Sphingobacteriia</taxon>
        <taxon>Sphingobacteriales</taxon>
        <taxon>Sphingobacteriaceae</taxon>
        <taxon>Arcticibacter</taxon>
    </lineage>
</organism>
<dbReference type="SUPFAM" id="SSF47384">
    <property type="entry name" value="Homodimeric domain of signal transducing histidine kinase"/>
    <property type="match status" value="1"/>
</dbReference>
<dbReference type="InterPro" id="IPR052155">
    <property type="entry name" value="Biofilm_reg_signaling"/>
</dbReference>
<dbReference type="Pfam" id="PF13426">
    <property type="entry name" value="PAS_9"/>
    <property type="match status" value="1"/>
</dbReference>
<dbReference type="NCBIfam" id="TIGR00229">
    <property type="entry name" value="sensory_box"/>
    <property type="match status" value="3"/>
</dbReference>
<dbReference type="InterPro" id="IPR035965">
    <property type="entry name" value="PAS-like_dom_sf"/>
</dbReference>
<keyword evidence="4" id="KW-1185">Reference proteome</keyword>
<dbReference type="OrthoDB" id="6231665at2"/>
<accession>A0A2T0UBI6</accession>
<dbReference type="PANTHER" id="PTHR44757:SF2">
    <property type="entry name" value="BIOFILM ARCHITECTURE MAINTENANCE PROTEIN MBAA"/>
    <property type="match status" value="1"/>
</dbReference>
<dbReference type="CDD" id="cd00130">
    <property type="entry name" value="PAS"/>
    <property type="match status" value="3"/>
</dbReference>
<dbReference type="InterPro" id="IPR013655">
    <property type="entry name" value="PAS_fold_3"/>
</dbReference>
<dbReference type="InterPro" id="IPR000014">
    <property type="entry name" value="PAS"/>
</dbReference>
<protein>
    <submittedName>
        <fullName evidence="3">PAS domain S-box-containing protein</fullName>
    </submittedName>
</protein>
<dbReference type="InterPro" id="IPR036097">
    <property type="entry name" value="HisK_dim/P_sf"/>
</dbReference>
<dbReference type="Gene3D" id="1.10.287.130">
    <property type="match status" value="1"/>
</dbReference>
<evidence type="ECO:0000313" key="3">
    <source>
        <dbReference type="EMBL" id="PRY55305.1"/>
    </source>
</evidence>
<feature type="domain" description="PAS" evidence="2">
    <location>
        <begin position="263"/>
        <end position="310"/>
    </location>
</feature>
<name>A0A2T0UBI6_9SPHI</name>
<evidence type="ECO:0000313" key="4">
    <source>
        <dbReference type="Proteomes" id="UP000238034"/>
    </source>
</evidence>
<dbReference type="Gene3D" id="3.30.450.20">
    <property type="entry name" value="PAS domain"/>
    <property type="match status" value="4"/>
</dbReference>
<dbReference type="SUPFAM" id="SSF55785">
    <property type="entry name" value="PYP-like sensor domain (PAS domain)"/>
    <property type="match status" value="3"/>
</dbReference>